<dbReference type="OrthoDB" id="532630at2759"/>
<proteinExistence type="inferred from homology"/>
<evidence type="ECO:0000256" key="5">
    <source>
        <dbReference type="RuleBase" id="RU364104"/>
    </source>
</evidence>
<evidence type="ECO:0000313" key="8">
    <source>
        <dbReference type="Proteomes" id="UP000694559"/>
    </source>
</evidence>
<dbReference type="Pfam" id="PF08583">
    <property type="entry name" value="Cmc1"/>
    <property type="match status" value="1"/>
</dbReference>
<dbReference type="GO" id="GO:0005829">
    <property type="term" value="C:cytosol"/>
    <property type="evidence" value="ECO:0007669"/>
    <property type="project" value="Ensembl"/>
</dbReference>
<organism evidence="7 8">
    <name type="scientific">Naja naja</name>
    <name type="common">Indian cobra</name>
    <dbReference type="NCBI Taxonomy" id="35670"/>
    <lineage>
        <taxon>Eukaryota</taxon>
        <taxon>Metazoa</taxon>
        <taxon>Chordata</taxon>
        <taxon>Craniata</taxon>
        <taxon>Vertebrata</taxon>
        <taxon>Euteleostomi</taxon>
        <taxon>Lepidosauria</taxon>
        <taxon>Squamata</taxon>
        <taxon>Bifurcata</taxon>
        <taxon>Unidentata</taxon>
        <taxon>Episquamata</taxon>
        <taxon>Toxicofera</taxon>
        <taxon>Serpentes</taxon>
        <taxon>Colubroidea</taxon>
        <taxon>Elapidae</taxon>
        <taxon>Elapinae</taxon>
        <taxon>Naja</taxon>
    </lineage>
</organism>
<protein>
    <recommendedName>
        <fullName evidence="5">COX assembly mitochondrial protein</fullName>
    </recommendedName>
</protein>
<evidence type="ECO:0000256" key="6">
    <source>
        <dbReference type="SAM" id="MobiDB-lite"/>
    </source>
</evidence>
<keyword evidence="8" id="KW-1185">Reference proteome</keyword>
<dbReference type="PANTHER" id="PTHR22977">
    <property type="entry name" value="COX ASSEMBLY MITOCHONDRIAL PROTEIN"/>
    <property type="match status" value="1"/>
</dbReference>
<dbReference type="Ensembl" id="ENSNNAT00000018576.1">
    <property type="protein sequence ID" value="ENSNNAP00000017693.1"/>
    <property type="gene ID" value="ENSNNAG00000011857.1"/>
</dbReference>
<evidence type="ECO:0000256" key="4">
    <source>
        <dbReference type="ARBA" id="ARBA00023157"/>
    </source>
</evidence>
<dbReference type="GO" id="GO:0005739">
    <property type="term" value="C:mitochondrion"/>
    <property type="evidence" value="ECO:0007669"/>
    <property type="project" value="UniProtKB-SubCell"/>
</dbReference>
<comment type="subcellular location">
    <subcellularLocation>
        <location evidence="1 5">Mitochondrion</location>
    </subcellularLocation>
</comment>
<keyword evidence="4" id="KW-1015">Disulfide bond</keyword>
<feature type="region of interest" description="Disordered" evidence="6">
    <location>
        <begin position="59"/>
        <end position="107"/>
    </location>
</feature>
<dbReference type="AlphaFoldDB" id="A0A8C7E1Y8"/>
<reference evidence="7" key="2">
    <citation type="submission" date="2025-09" db="UniProtKB">
        <authorList>
            <consortium name="Ensembl"/>
        </authorList>
    </citation>
    <scope>IDENTIFICATION</scope>
</reference>
<dbReference type="PANTHER" id="PTHR22977:SF1">
    <property type="entry name" value="COX ASSEMBLY MITOCHONDRIAL PROTEIN 2 HOMOLOG"/>
    <property type="match status" value="1"/>
</dbReference>
<evidence type="ECO:0000313" key="7">
    <source>
        <dbReference type="Ensembl" id="ENSNNAP00000017693.1"/>
    </source>
</evidence>
<dbReference type="GeneTree" id="ENSGT00390000016908"/>
<evidence type="ECO:0000256" key="1">
    <source>
        <dbReference type="ARBA" id="ARBA00004173"/>
    </source>
</evidence>
<dbReference type="PROSITE" id="PS51808">
    <property type="entry name" value="CHCH"/>
    <property type="match status" value="1"/>
</dbReference>
<sequence length="107" mass="12169">MHPNLSPHLHTEECNIIIRQLQKCHKEHSFLKFFGHCNDFDREMRKCLKKEIRAVQLPARGPNALRTGNAQFSEGGKSPDLSHDAAMTTMKPTEPRATNMQRRCSGG</sequence>
<reference evidence="7" key="1">
    <citation type="submission" date="2025-08" db="UniProtKB">
        <authorList>
            <consortium name="Ensembl"/>
        </authorList>
    </citation>
    <scope>IDENTIFICATION</scope>
</reference>
<accession>A0A8C7E1Y8</accession>
<keyword evidence="3 5" id="KW-0496">Mitochondrion</keyword>
<dbReference type="Proteomes" id="UP000694559">
    <property type="component" value="Unplaced"/>
</dbReference>
<evidence type="ECO:0000256" key="3">
    <source>
        <dbReference type="ARBA" id="ARBA00023128"/>
    </source>
</evidence>
<gene>
    <name evidence="7" type="primary">CMC2</name>
</gene>
<comment type="similarity">
    <text evidence="2 5">Belongs to the CMC family.</text>
</comment>
<feature type="compositionally biased region" description="Polar residues" evidence="6">
    <location>
        <begin position="96"/>
        <end position="107"/>
    </location>
</feature>
<evidence type="ECO:0000256" key="2">
    <source>
        <dbReference type="ARBA" id="ARBA00007347"/>
    </source>
</evidence>
<dbReference type="InterPro" id="IPR013892">
    <property type="entry name" value="Cyt_c_biogenesis_Cmc1-like"/>
</dbReference>
<name>A0A8C7E1Y8_NAJNA</name>